<reference evidence="3 4" key="1">
    <citation type="submission" date="2021-02" db="EMBL/GenBank/DDBJ databases">
        <title>Porcisia hertigi Genome sequencing and assembly.</title>
        <authorList>
            <person name="Almutairi H."/>
            <person name="Gatherer D."/>
        </authorList>
    </citation>
    <scope>NUCLEOTIDE SEQUENCE [LARGE SCALE GENOMIC DNA]</scope>
    <source>
        <strain evidence="3 4">C119</strain>
    </source>
</reference>
<dbReference type="KEGG" id="phet:94289990"/>
<proteinExistence type="predicted"/>
<evidence type="ECO:0000256" key="2">
    <source>
        <dbReference type="SAM" id="SignalP"/>
    </source>
</evidence>
<sequence>MMSSNDTLAIILLWLVYVSMHICFDHFERRAARRIEEREAREYAQAAAARLEEQQSRSRHGTAASENPTSPIAVIVLGAEGDTRININEPCEGAVVPDANGQMPVLPEQVQYGEATYTNRQESAVAAGPEKPL</sequence>
<dbReference type="EMBL" id="JAFJZO010000031">
    <property type="protein sequence ID" value="KAG5497651.1"/>
    <property type="molecule type" value="Genomic_DNA"/>
</dbReference>
<gene>
    <name evidence="3" type="ORF">JKF63_03916</name>
</gene>
<dbReference type="AlphaFoldDB" id="A0A836IHC4"/>
<name>A0A836IHC4_9TRYP</name>
<evidence type="ECO:0000313" key="3">
    <source>
        <dbReference type="EMBL" id="KAG5497651.1"/>
    </source>
</evidence>
<dbReference type="RefSeq" id="XP_067755119.1">
    <property type="nucleotide sequence ID" value="XM_067899913.1"/>
</dbReference>
<keyword evidence="2" id="KW-0732">Signal</keyword>
<keyword evidence="4" id="KW-1185">Reference proteome</keyword>
<organism evidence="3 4">
    <name type="scientific">Porcisia hertigi</name>
    <dbReference type="NCBI Taxonomy" id="2761500"/>
    <lineage>
        <taxon>Eukaryota</taxon>
        <taxon>Discoba</taxon>
        <taxon>Euglenozoa</taxon>
        <taxon>Kinetoplastea</taxon>
        <taxon>Metakinetoplastina</taxon>
        <taxon>Trypanosomatida</taxon>
        <taxon>Trypanosomatidae</taxon>
        <taxon>Leishmaniinae</taxon>
        <taxon>Porcisia</taxon>
    </lineage>
</organism>
<dbReference type="Proteomes" id="UP000674318">
    <property type="component" value="Unassembled WGS sequence"/>
</dbReference>
<dbReference type="GeneID" id="94289990"/>
<evidence type="ECO:0000313" key="4">
    <source>
        <dbReference type="Proteomes" id="UP000674318"/>
    </source>
</evidence>
<accession>A0A836IHC4</accession>
<feature type="chain" id="PRO_5033058996" evidence="2">
    <location>
        <begin position="21"/>
        <end position="133"/>
    </location>
</feature>
<feature type="region of interest" description="Disordered" evidence="1">
    <location>
        <begin position="46"/>
        <end position="71"/>
    </location>
</feature>
<evidence type="ECO:0000256" key="1">
    <source>
        <dbReference type="SAM" id="MobiDB-lite"/>
    </source>
</evidence>
<comment type="caution">
    <text evidence="3">The sequence shown here is derived from an EMBL/GenBank/DDBJ whole genome shotgun (WGS) entry which is preliminary data.</text>
</comment>
<dbReference type="OrthoDB" id="272340at2759"/>
<protein>
    <submittedName>
        <fullName evidence="3">Uncharacterized protein</fullName>
    </submittedName>
</protein>
<feature type="signal peptide" evidence="2">
    <location>
        <begin position="1"/>
        <end position="20"/>
    </location>
</feature>